<keyword evidence="3" id="KW-1185">Reference proteome</keyword>
<comment type="caution">
    <text evidence="2">The sequence shown here is derived from an EMBL/GenBank/DDBJ whole genome shotgun (WGS) entry which is preliminary data.</text>
</comment>
<accession>A0ABT6JEY7</accession>
<evidence type="ECO:0000313" key="3">
    <source>
        <dbReference type="Proteomes" id="UP001156831"/>
    </source>
</evidence>
<evidence type="ECO:0000313" key="2">
    <source>
        <dbReference type="EMBL" id="MDH5829020.1"/>
    </source>
</evidence>
<reference evidence="2 3" key="1">
    <citation type="submission" date="2023-04" db="EMBL/GenBank/DDBJ databases">
        <title>Luteimonas sp. M1R5S18.</title>
        <authorList>
            <person name="Sun J.-Q."/>
        </authorList>
    </citation>
    <scope>NUCLEOTIDE SEQUENCE [LARGE SCALE GENOMIC DNA]</scope>
    <source>
        <strain evidence="2 3">M1R5S18</strain>
    </source>
</reference>
<feature type="transmembrane region" description="Helical" evidence="1">
    <location>
        <begin position="96"/>
        <end position="120"/>
    </location>
</feature>
<evidence type="ECO:0000256" key="1">
    <source>
        <dbReference type="SAM" id="Phobius"/>
    </source>
</evidence>
<feature type="transmembrane region" description="Helical" evidence="1">
    <location>
        <begin position="70"/>
        <end position="89"/>
    </location>
</feature>
<keyword evidence="1" id="KW-0812">Transmembrane</keyword>
<keyword evidence="1" id="KW-1133">Transmembrane helix</keyword>
<sequence>MELLYRVLGALHLVYAWWIFGELAHALKEESGVELARVQWGIKTSLWLVEIALLFICGAAALLLEPSAHVFAWLALLAYVLVAFSNTVALEGPIALFYFSAGFYVRVVLRSIVAATLYGIGTGTGQSPGA</sequence>
<name>A0ABT6JEY7_9GAMM</name>
<dbReference type="RefSeq" id="WP_280598958.1">
    <property type="nucleotide sequence ID" value="NZ_JARXRN010000010.1"/>
</dbReference>
<protein>
    <submittedName>
        <fullName evidence="2">Uncharacterized protein</fullName>
    </submittedName>
</protein>
<organism evidence="2 3">
    <name type="scientific">Luteimonas rhizosphaericola</name>
    <dbReference type="NCBI Taxonomy" id="3042024"/>
    <lineage>
        <taxon>Bacteria</taxon>
        <taxon>Pseudomonadati</taxon>
        <taxon>Pseudomonadota</taxon>
        <taxon>Gammaproteobacteria</taxon>
        <taxon>Lysobacterales</taxon>
        <taxon>Lysobacteraceae</taxon>
        <taxon>Luteimonas</taxon>
    </lineage>
</organism>
<keyword evidence="1" id="KW-0472">Membrane</keyword>
<gene>
    <name evidence="2" type="ORF">QFW80_00575</name>
</gene>
<dbReference type="Proteomes" id="UP001156831">
    <property type="component" value="Unassembled WGS sequence"/>
</dbReference>
<feature type="transmembrane region" description="Helical" evidence="1">
    <location>
        <begin position="45"/>
        <end position="64"/>
    </location>
</feature>
<proteinExistence type="predicted"/>
<dbReference type="EMBL" id="JARXRN010000010">
    <property type="protein sequence ID" value="MDH5829020.1"/>
    <property type="molecule type" value="Genomic_DNA"/>
</dbReference>